<protein>
    <submittedName>
        <fullName evidence="5">Septum-associated rare lipoprotein A</fullName>
    </submittedName>
</protein>
<dbReference type="PANTHER" id="PTHR34183">
    <property type="entry name" value="ENDOLYTIC PEPTIDOGLYCAN TRANSGLYCOSYLASE RLPA"/>
    <property type="match status" value="1"/>
</dbReference>
<keyword evidence="2" id="KW-0456">Lyase</keyword>
<evidence type="ECO:0000259" key="4">
    <source>
        <dbReference type="PROSITE" id="PS51724"/>
    </source>
</evidence>
<dbReference type="EMBL" id="UOFV01000302">
    <property type="protein sequence ID" value="VAX02276.1"/>
    <property type="molecule type" value="Genomic_DNA"/>
</dbReference>
<dbReference type="PANTHER" id="PTHR34183:SF1">
    <property type="entry name" value="ENDOLYTIC PEPTIDOGLYCAN TRANSGLYCOSYLASE RLPA"/>
    <property type="match status" value="1"/>
</dbReference>
<dbReference type="Gene3D" id="2.40.40.10">
    <property type="entry name" value="RlpA-like domain"/>
    <property type="match status" value="1"/>
</dbReference>
<dbReference type="PROSITE" id="PS51257">
    <property type="entry name" value="PROKAR_LIPOPROTEIN"/>
    <property type="match status" value="1"/>
</dbReference>
<dbReference type="GO" id="GO:0016829">
    <property type="term" value="F:lyase activity"/>
    <property type="evidence" value="ECO:0007669"/>
    <property type="project" value="UniProtKB-KW"/>
</dbReference>
<name>A0A3B1A917_9ZZZZ</name>
<dbReference type="FunFam" id="2.40.40.10:FF:000003">
    <property type="entry name" value="Endolytic peptidoglycan transglycosylase RlpA"/>
    <property type="match status" value="1"/>
</dbReference>
<dbReference type="PROSITE" id="PS51724">
    <property type="entry name" value="SPOR"/>
    <property type="match status" value="1"/>
</dbReference>
<dbReference type="GO" id="GO:0009279">
    <property type="term" value="C:cell outer membrane"/>
    <property type="evidence" value="ECO:0007669"/>
    <property type="project" value="TreeGrafter"/>
</dbReference>
<dbReference type="GO" id="GO:0042834">
    <property type="term" value="F:peptidoglycan binding"/>
    <property type="evidence" value="ECO:0007669"/>
    <property type="project" value="InterPro"/>
</dbReference>
<dbReference type="CDD" id="cd22268">
    <property type="entry name" value="DPBB_RlpA-like"/>
    <property type="match status" value="1"/>
</dbReference>
<dbReference type="SUPFAM" id="SSF50685">
    <property type="entry name" value="Barwin-like endoglucanases"/>
    <property type="match status" value="1"/>
</dbReference>
<reference evidence="5" key="1">
    <citation type="submission" date="2018-06" db="EMBL/GenBank/DDBJ databases">
        <authorList>
            <person name="Zhirakovskaya E."/>
        </authorList>
    </citation>
    <scope>NUCLEOTIDE SEQUENCE</scope>
</reference>
<dbReference type="Pfam" id="PF05036">
    <property type="entry name" value="SPOR"/>
    <property type="match status" value="1"/>
</dbReference>
<organism evidence="5">
    <name type="scientific">hydrothermal vent metagenome</name>
    <dbReference type="NCBI Taxonomy" id="652676"/>
    <lineage>
        <taxon>unclassified sequences</taxon>
        <taxon>metagenomes</taxon>
        <taxon>ecological metagenomes</taxon>
    </lineage>
</organism>
<dbReference type="GO" id="GO:0071555">
    <property type="term" value="P:cell wall organization"/>
    <property type="evidence" value="ECO:0007669"/>
    <property type="project" value="UniProtKB-KW"/>
</dbReference>
<keyword evidence="5" id="KW-0449">Lipoprotein</keyword>
<dbReference type="Pfam" id="PF03330">
    <property type="entry name" value="DPBB_1"/>
    <property type="match status" value="1"/>
</dbReference>
<feature type="domain" description="SPOR" evidence="4">
    <location>
        <begin position="212"/>
        <end position="292"/>
    </location>
</feature>
<dbReference type="NCBIfam" id="TIGR00413">
    <property type="entry name" value="rlpA"/>
    <property type="match status" value="1"/>
</dbReference>
<dbReference type="InterPro" id="IPR036680">
    <property type="entry name" value="SPOR-like_sf"/>
</dbReference>
<gene>
    <name evidence="5" type="ORF">MNBD_GAMMA19-104</name>
</gene>
<evidence type="ECO:0000256" key="3">
    <source>
        <dbReference type="ARBA" id="ARBA00023316"/>
    </source>
</evidence>
<evidence type="ECO:0000256" key="1">
    <source>
        <dbReference type="ARBA" id="ARBA00022729"/>
    </source>
</evidence>
<sequence>MRVSFPHNRTVQSVFLLLTSSLLLSACGSLPHNRYGFAQDSAPTKDVDHTRVTNAVPKIEPRSKYGNPKSYVVQGKRYTVRQSARGFEQTGHASWYGTKFHGHRTSSGEPYDMYAMTAAHKTLPIPSYVEVHNLDNQRKIIVRVNDRGPFVSGRIIDLSYVAAKKLGITTKGTGRVKIRVIDPAASTKTSQASTTPVTLSRPATPQPVTIATNNPGQLYLQVGAFTNHDNASQLLNRLVNATQQNISINRKATNNYNVYRVRIGPLQSEADALKLRSQLSPLGIDSPHIVVE</sequence>
<dbReference type="Gene3D" id="3.30.70.1070">
    <property type="entry name" value="Sporulation related repeat"/>
    <property type="match status" value="1"/>
</dbReference>
<dbReference type="InterPro" id="IPR009009">
    <property type="entry name" value="RlpA-like_DPBB"/>
</dbReference>
<evidence type="ECO:0000313" key="5">
    <source>
        <dbReference type="EMBL" id="VAX02276.1"/>
    </source>
</evidence>
<keyword evidence="1" id="KW-0732">Signal</keyword>
<keyword evidence="3" id="KW-0961">Cell wall biogenesis/degradation</keyword>
<accession>A0A3B1A917</accession>
<dbReference type="InterPro" id="IPR034718">
    <property type="entry name" value="RlpA"/>
</dbReference>
<dbReference type="InterPro" id="IPR007730">
    <property type="entry name" value="SPOR-like_dom"/>
</dbReference>
<proteinExistence type="inferred from homology"/>
<evidence type="ECO:0000256" key="2">
    <source>
        <dbReference type="ARBA" id="ARBA00023239"/>
    </source>
</evidence>
<dbReference type="AlphaFoldDB" id="A0A3B1A917"/>
<dbReference type="InterPro" id="IPR012997">
    <property type="entry name" value="RplA"/>
</dbReference>
<dbReference type="HAMAP" id="MF_02071">
    <property type="entry name" value="RlpA"/>
    <property type="match status" value="1"/>
</dbReference>
<dbReference type="SUPFAM" id="SSF110997">
    <property type="entry name" value="Sporulation related repeat"/>
    <property type="match status" value="1"/>
</dbReference>
<dbReference type="InterPro" id="IPR036908">
    <property type="entry name" value="RlpA-like_sf"/>
</dbReference>